<feature type="transmembrane region" description="Helical" evidence="18">
    <location>
        <begin position="911"/>
        <end position="930"/>
    </location>
</feature>
<dbReference type="GO" id="GO:0070006">
    <property type="term" value="F:metalloaminopeptidase activity"/>
    <property type="evidence" value="ECO:0007669"/>
    <property type="project" value="TreeGrafter"/>
</dbReference>
<evidence type="ECO:0000256" key="2">
    <source>
        <dbReference type="ARBA" id="ARBA00010136"/>
    </source>
</evidence>
<dbReference type="CDD" id="cd09601">
    <property type="entry name" value="M1_APN-Q_like"/>
    <property type="match status" value="1"/>
</dbReference>
<evidence type="ECO:0000256" key="3">
    <source>
        <dbReference type="ARBA" id="ARBA00022438"/>
    </source>
</evidence>
<keyword evidence="14" id="KW-0449">Lipoprotein</keyword>
<keyword evidence="13" id="KW-0325">Glycoprotein</keyword>
<dbReference type="Gene3D" id="1.25.50.20">
    <property type="match status" value="1"/>
</dbReference>
<comment type="cofactor">
    <cofactor evidence="16 18">
        <name>Zn(2+)</name>
        <dbReference type="ChEBI" id="CHEBI:29105"/>
    </cofactor>
    <text evidence="16 18">Binds 1 zinc ion per subunit.</text>
</comment>
<name>B3LVH0_DROAN</name>
<dbReference type="HOGENOM" id="CLU_003705_2_0_1"/>
<feature type="domain" description="Peptidase M1 membrane alanine aminopeptidase" evidence="20">
    <location>
        <begin position="264"/>
        <end position="479"/>
    </location>
</feature>
<dbReference type="GO" id="GO:0098552">
    <property type="term" value="C:side of membrane"/>
    <property type="evidence" value="ECO:0007669"/>
    <property type="project" value="UniProtKB-KW"/>
</dbReference>
<keyword evidence="6 18" id="KW-0645">Protease</keyword>
<evidence type="ECO:0000256" key="10">
    <source>
        <dbReference type="ARBA" id="ARBA00022833"/>
    </source>
</evidence>
<evidence type="ECO:0000259" key="21">
    <source>
        <dbReference type="Pfam" id="PF11838"/>
    </source>
</evidence>
<dbReference type="InterPro" id="IPR045357">
    <property type="entry name" value="Aminopeptidase_N-like_N"/>
</dbReference>
<dbReference type="GeneID" id="6500822"/>
<organism evidence="23 24">
    <name type="scientific">Drosophila ananassae</name>
    <name type="common">Fruit fly</name>
    <dbReference type="NCBI Taxonomy" id="7217"/>
    <lineage>
        <taxon>Eukaryota</taxon>
        <taxon>Metazoa</taxon>
        <taxon>Ecdysozoa</taxon>
        <taxon>Arthropoda</taxon>
        <taxon>Hexapoda</taxon>
        <taxon>Insecta</taxon>
        <taxon>Pterygota</taxon>
        <taxon>Neoptera</taxon>
        <taxon>Endopterygota</taxon>
        <taxon>Diptera</taxon>
        <taxon>Brachycera</taxon>
        <taxon>Muscomorpha</taxon>
        <taxon>Ephydroidea</taxon>
        <taxon>Drosophilidae</taxon>
        <taxon>Drosophila</taxon>
        <taxon>Sophophora</taxon>
    </lineage>
</organism>
<evidence type="ECO:0000256" key="4">
    <source>
        <dbReference type="ARBA" id="ARBA00022475"/>
    </source>
</evidence>
<feature type="chain" id="PRO_5002791396" description="Aminopeptidase" evidence="19">
    <location>
        <begin position="25"/>
        <end position="932"/>
    </location>
</feature>
<keyword evidence="9 18" id="KW-0378">Hydrolase</keyword>
<evidence type="ECO:0000259" key="22">
    <source>
        <dbReference type="Pfam" id="PF17900"/>
    </source>
</evidence>
<dbReference type="InterPro" id="IPR027268">
    <property type="entry name" value="Peptidase_M4/M1_CTD_sf"/>
</dbReference>
<dbReference type="PANTHER" id="PTHR11533:SF301">
    <property type="entry name" value="AMINOPEPTIDASE"/>
    <property type="match status" value="1"/>
</dbReference>
<dbReference type="SMR" id="B3LVH0"/>
<dbReference type="Gene3D" id="2.60.40.1730">
    <property type="entry name" value="tricorn interacting facor f3 domain"/>
    <property type="match status" value="1"/>
</dbReference>
<feature type="active site" description="Proton acceptor" evidence="15">
    <location>
        <position position="341"/>
    </location>
</feature>
<dbReference type="FunFam" id="2.60.40.1910:FF:000008">
    <property type="entry name" value="Aminopeptidase"/>
    <property type="match status" value="1"/>
</dbReference>
<keyword evidence="12 18" id="KW-0472">Membrane</keyword>
<comment type="similarity">
    <text evidence="2 18">Belongs to the peptidase M1 family.</text>
</comment>
<evidence type="ECO:0000256" key="16">
    <source>
        <dbReference type="PIRSR" id="PIRSR634016-3"/>
    </source>
</evidence>
<dbReference type="Pfam" id="PF01433">
    <property type="entry name" value="Peptidase_M1"/>
    <property type="match status" value="1"/>
</dbReference>
<dbReference type="InterPro" id="IPR001930">
    <property type="entry name" value="Peptidase_M1"/>
</dbReference>
<feature type="domain" description="Aminopeptidase N-like N-terminal" evidence="22">
    <location>
        <begin position="34"/>
        <end position="233"/>
    </location>
</feature>
<evidence type="ECO:0000256" key="18">
    <source>
        <dbReference type="RuleBase" id="RU364040"/>
    </source>
</evidence>
<dbReference type="GO" id="GO:0005886">
    <property type="term" value="C:plasma membrane"/>
    <property type="evidence" value="ECO:0007669"/>
    <property type="project" value="UniProtKB-SubCell"/>
</dbReference>
<evidence type="ECO:0000256" key="17">
    <source>
        <dbReference type="PIRSR" id="PIRSR634016-4"/>
    </source>
</evidence>
<dbReference type="GO" id="GO:0005615">
    <property type="term" value="C:extracellular space"/>
    <property type="evidence" value="ECO:0007669"/>
    <property type="project" value="TreeGrafter"/>
</dbReference>
<dbReference type="OMA" id="ETHYHKM"/>
<feature type="binding site" evidence="16">
    <location>
        <position position="363"/>
    </location>
    <ligand>
        <name>Zn(2+)</name>
        <dbReference type="ChEBI" id="CHEBI:29105"/>
        <note>catalytic</note>
    </ligand>
</feature>
<accession>B3LVH0</accession>
<feature type="binding site" evidence="16">
    <location>
        <position position="344"/>
    </location>
    <ligand>
        <name>Zn(2+)</name>
        <dbReference type="ChEBI" id="CHEBI:29105"/>
        <note>catalytic</note>
    </ligand>
</feature>
<dbReference type="InParanoid" id="B3LVH0"/>
<dbReference type="AlphaFoldDB" id="B3LVH0"/>
<feature type="site" description="Transition state stabilizer" evidence="17">
    <location>
        <position position="429"/>
    </location>
</feature>
<dbReference type="PANTHER" id="PTHR11533">
    <property type="entry name" value="PROTEASE M1 ZINC METALLOPROTEASE"/>
    <property type="match status" value="1"/>
</dbReference>
<dbReference type="SUPFAM" id="SSF63737">
    <property type="entry name" value="Leukotriene A4 hydrolase N-terminal domain"/>
    <property type="match status" value="1"/>
</dbReference>
<dbReference type="SUPFAM" id="SSF55486">
    <property type="entry name" value="Metalloproteases ('zincins'), catalytic domain"/>
    <property type="match status" value="1"/>
</dbReference>
<evidence type="ECO:0000256" key="1">
    <source>
        <dbReference type="ARBA" id="ARBA00004609"/>
    </source>
</evidence>
<dbReference type="eggNOG" id="KOG1046">
    <property type="taxonomic scope" value="Eukaryota"/>
</dbReference>
<dbReference type="FunFam" id="1.10.390.10:FF:000013">
    <property type="entry name" value="Aminopeptidase N"/>
    <property type="match status" value="1"/>
</dbReference>
<sequence>MTSSPSRSVAFWSLLVFLIGSVLGLDFRLNGSVVPSYYNLTIGVLRDSSDPTLFDGEVSITVRGVGPSPIQQITLHADTLEISSCRLLDVGGGLTGGSEVETVDISRMIYEAATQQVTVPLTQPLEVGRDYIVEFKYTGRIRTDMAGLFSASYEEAETNTTRWLALTQMQRINARYVFPCFDEPALKAKFQLQIVRPSGYQTIANTKLAKTTQSGSDRFVDSFAVTPAMSTYLLAFMVTGYTARGNTNEFSVLSRPEFYNNTEFSYEVGQRVIQAYNALFALPYAELGNEVLQYASSPRFPHNGMENWGLIIYSDDVLVRIPGYTDDWSDKEFAIRIIAHETSHMWFGDSVTFSWWSYFWLNEAFARYYEYFMAHQLYPEYHLDEQFVVRQMQLIFATDARNSTQPMTSPESDIQTPSQIASKFSAIAYAKGACIVRMWRNCMGDENFNAAIRDYLKQYQLSNTEPRNLFFYLYEHWPATPAVNLEHFFADYTEQVGFPMLIVNVTRQYHIVHIEQMRFLLSPGDGSNATLKYTVPLTYATNLHPNFDNLTPSAYLHKVVDIFQLEFDDPIDWIVLNLRQSNYQRVLYDTTLMANLQVALAARNHSGIPVENRAQMIDDFFNFAKVGYLDYSEVFEFLEYLSSEVDYVPWYAFFENLQSVAKRLTPEQLPSFRSYLEDNTEAVFDKLGVDWSEEEDTPLDVASRNKVVAWLSRYQASGCRDQVHEMITASEPKKPSPDYRQTFYCAGSSQFSGFMYVWKLFLEETRPTEKQLLWAAMSCTRDYETHYYKYILENATTVEMKKVGIATLYEENPDLVEPIFKMITTNITKLAVSLNSWSETAEVIGDMAEYFTTRVQQQLLQDFYQNNQQLFGQSATVLSKSLDSVEANLQWAEQRLGRLVSFLAKRNSSSFVHATSLLLLLLSSLALIAISY</sequence>
<dbReference type="PRINTS" id="PR00756">
    <property type="entry name" value="ALADIPTASE"/>
</dbReference>
<comment type="subcellular location">
    <subcellularLocation>
        <location evidence="1">Cell membrane</location>
        <topology evidence="1">Lipid-anchor</topology>
        <topology evidence="1">GPI-anchor</topology>
    </subcellularLocation>
</comment>
<evidence type="ECO:0000256" key="11">
    <source>
        <dbReference type="ARBA" id="ARBA00023049"/>
    </source>
</evidence>
<keyword evidence="3 18" id="KW-0031">Aminopeptidase</keyword>
<dbReference type="OrthoDB" id="10031169at2759"/>
<feature type="binding site" evidence="16">
    <location>
        <position position="340"/>
    </location>
    <ligand>
        <name>Zn(2+)</name>
        <dbReference type="ChEBI" id="CHEBI:29105"/>
        <note>catalytic</note>
    </ligand>
</feature>
<proteinExistence type="inferred from homology"/>
<keyword evidence="5" id="KW-0336">GPI-anchor</keyword>
<evidence type="ECO:0000256" key="8">
    <source>
        <dbReference type="ARBA" id="ARBA00022729"/>
    </source>
</evidence>
<keyword evidence="18" id="KW-0812">Transmembrane</keyword>
<evidence type="ECO:0000313" key="24">
    <source>
        <dbReference type="Proteomes" id="UP000007801"/>
    </source>
</evidence>
<dbReference type="InterPro" id="IPR050344">
    <property type="entry name" value="Peptidase_M1_aminopeptidases"/>
</dbReference>
<dbReference type="EMBL" id="CH902617">
    <property type="protein sequence ID" value="EDV42540.1"/>
    <property type="molecule type" value="Genomic_DNA"/>
</dbReference>
<dbReference type="GO" id="GO:0006508">
    <property type="term" value="P:proteolysis"/>
    <property type="evidence" value="ECO:0007669"/>
    <property type="project" value="UniProtKB-KW"/>
</dbReference>
<evidence type="ECO:0000259" key="20">
    <source>
        <dbReference type="Pfam" id="PF01433"/>
    </source>
</evidence>
<keyword evidence="18" id="KW-1133">Transmembrane helix</keyword>
<feature type="signal peptide" evidence="19">
    <location>
        <begin position="1"/>
        <end position="24"/>
    </location>
</feature>
<evidence type="ECO:0000313" key="23">
    <source>
        <dbReference type="EMBL" id="EDV42540.1"/>
    </source>
</evidence>
<feature type="domain" description="ERAP1-like C-terminal" evidence="21">
    <location>
        <begin position="573"/>
        <end position="886"/>
    </location>
</feature>
<evidence type="ECO:0000256" key="14">
    <source>
        <dbReference type="ARBA" id="ARBA00023288"/>
    </source>
</evidence>
<reference evidence="23 24" key="1">
    <citation type="journal article" date="2007" name="Nature">
        <title>Evolution of genes and genomes on the Drosophila phylogeny.</title>
        <authorList>
            <consortium name="Drosophila 12 Genomes Consortium"/>
            <person name="Clark A.G."/>
            <person name="Eisen M.B."/>
            <person name="Smith D.R."/>
            <person name="Bergman C.M."/>
            <person name="Oliver B."/>
            <person name="Markow T.A."/>
            <person name="Kaufman T.C."/>
            <person name="Kellis M."/>
            <person name="Gelbart W."/>
            <person name="Iyer V.N."/>
            <person name="Pollard D.A."/>
            <person name="Sackton T.B."/>
            <person name="Larracuente A.M."/>
            <person name="Singh N.D."/>
            <person name="Abad J.P."/>
            <person name="Abt D.N."/>
            <person name="Adryan B."/>
            <person name="Aguade M."/>
            <person name="Akashi H."/>
            <person name="Anderson W.W."/>
            <person name="Aquadro C.F."/>
            <person name="Ardell D.H."/>
            <person name="Arguello R."/>
            <person name="Artieri C.G."/>
            <person name="Barbash D.A."/>
            <person name="Barker D."/>
            <person name="Barsanti P."/>
            <person name="Batterham P."/>
            <person name="Batzoglou S."/>
            <person name="Begun D."/>
            <person name="Bhutkar A."/>
            <person name="Blanco E."/>
            <person name="Bosak S.A."/>
            <person name="Bradley R.K."/>
            <person name="Brand A.D."/>
            <person name="Brent M.R."/>
            <person name="Brooks A.N."/>
            <person name="Brown R.H."/>
            <person name="Butlin R.K."/>
            <person name="Caggese C."/>
            <person name="Calvi B.R."/>
            <person name="Bernardo de Carvalho A."/>
            <person name="Caspi A."/>
            <person name="Castrezana S."/>
            <person name="Celniker S.E."/>
            <person name="Chang J.L."/>
            <person name="Chapple C."/>
            <person name="Chatterji S."/>
            <person name="Chinwalla A."/>
            <person name="Civetta A."/>
            <person name="Clifton S.W."/>
            <person name="Comeron J.M."/>
            <person name="Costello J.C."/>
            <person name="Coyne J.A."/>
            <person name="Daub J."/>
            <person name="David R.G."/>
            <person name="Delcher A.L."/>
            <person name="Delehaunty K."/>
            <person name="Do C.B."/>
            <person name="Ebling H."/>
            <person name="Edwards K."/>
            <person name="Eickbush T."/>
            <person name="Evans J.D."/>
            <person name="Filipski A."/>
            <person name="Findeiss S."/>
            <person name="Freyhult E."/>
            <person name="Fulton L."/>
            <person name="Fulton R."/>
            <person name="Garcia A.C."/>
            <person name="Gardiner A."/>
            <person name="Garfield D.A."/>
            <person name="Garvin B.E."/>
            <person name="Gibson G."/>
            <person name="Gilbert D."/>
            <person name="Gnerre S."/>
            <person name="Godfrey J."/>
            <person name="Good R."/>
            <person name="Gotea V."/>
            <person name="Gravely B."/>
            <person name="Greenberg A.J."/>
            <person name="Griffiths-Jones S."/>
            <person name="Gross S."/>
            <person name="Guigo R."/>
            <person name="Gustafson E.A."/>
            <person name="Haerty W."/>
            <person name="Hahn M.W."/>
            <person name="Halligan D.L."/>
            <person name="Halpern A.L."/>
            <person name="Halter G.M."/>
            <person name="Han M.V."/>
            <person name="Heger A."/>
            <person name="Hillier L."/>
            <person name="Hinrichs A.S."/>
            <person name="Holmes I."/>
            <person name="Hoskins R.A."/>
            <person name="Hubisz M.J."/>
            <person name="Hultmark D."/>
            <person name="Huntley M.A."/>
            <person name="Jaffe D.B."/>
            <person name="Jagadeeshan S."/>
            <person name="Jeck W.R."/>
            <person name="Johnson J."/>
            <person name="Jones C.D."/>
            <person name="Jordan W.C."/>
            <person name="Karpen G.H."/>
            <person name="Kataoka E."/>
            <person name="Keightley P.D."/>
            <person name="Kheradpour P."/>
            <person name="Kirkness E.F."/>
            <person name="Koerich L.B."/>
            <person name="Kristiansen K."/>
            <person name="Kudrna D."/>
            <person name="Kulathinal R.J."/>
            <person name="Kumar S."/>
            <person name="Kwok R."/>
            <person name="Lander E."/>
            <person name="Langley C.H."/>
            <person name="Lapoint R."/>
            <person name="Lazzaro B.P."/>
            <person name="Lee S.J."/>
            <person name="Levesque L."/>
            <person name="Li R."/>
            <person name="Lin C.F."/>
            <person name="Lin M.F."/>
            <person name="Lindblad-Toh K."/>
            <person name="Llopart A."/>
            <person name="Long M."/>
            <person name="Low L."/>
            <person name="Lozovsky E."/>
            <person name="Lu J."/>
            <person name="Luo M."/>
            <person name="Machado C.A."/>
            <person name="Makalowski W."/>
            <person name="Marzo M."/>
            <person name="Matsuda M."/>
            <person name="Matzkin L."/>
            <person name="McAllister B."/>
            <person name="McBride C.S."/>
            <person name="McKernan B."/>
            <person name="McKernan K."/>
            <person name="Mendez-Lago M."/>
            <person name="Minx P."/>
            <person name="Mollenhauer M.U."/>
            <person name="Montooth K."/>
            <person name="Mount S.M."/>
            <person name="Mu X."/>
            <person name="Myers E."/>
            <person name="Negre B."/>
            <person name="Newfeld S."/>
            <person name="Nielsen R."/>
            <person name="Noor M.A."/>
            <person name="O'Grady P."/>
            <person name="Pachter L."/>
            <person name="Papaceit M."/>
            <person name="Parisi M.J."/>
            <person name="Parisi M."/>
            <person name="Parts L."/>
            <person name="Pedersen J.S."/>
            <person name="Pesole G."/>
            <person name="Phillippy A.M."/>
            <person name="Ponting C.P."/>
            <person name="Pop M."/>
            <person name="Porcelli D."/>
            <person name="Powell J.R."/>
            <person name="Prohaska S."/>
            <person name="Pruitt K."/>
            <person name="Puig M."/>
            <person name="Quesneville H."/>
            <person name="Ram K.R."/>
            <person name="Rand D."/>
            <person name="Rasmussen M.D."/>
            <person name="Reed L.K."/>
            <person name="Reenan R."/>
            <person name="Reily A."/>
            <person name="Remington K.A."/>
            <person name="Rieger T.T."/>
            <person name="Ritchie M.G."/>
            <person name="Robin C."/>
            <person name="Rogers Y.H."/>
            <person name="Rohde C."/>
            <person name="Rozas J."/>
            <person name="Rubenfield M.J."/>
            <person name="Ruiz A."/>
            <person name="Russo S."/>
            <person name="Salzberg S.L."/>
            <person name="Sanchez-Gracia A."/>
            <person name="Saranga D.J."/>
            <person name="Sato H."/>
            <person name="Schaeffer S.W."/>
            <person name="Schatz M.C."/>
            <person name="Schlenke T."/>
            <person name="Schwartz R."/>
            <person name="Segarra C."/>
            <person name="Singh R.S."/>
            <person name="Sirot L."/>
            <person name="Sirota M."/>
            <person name="Sisneros N.B."/>
            <person name="Smith C.D."/>
            <person name="Smith T.F."/>
            <person name="Spieth J."/>
            <person name="Stage D.E."/>
            <person name="Stark A."/>
            <person name="Stephan W."/>
            <person name="Strausberg R.L."/>
            <person name="Strempel S."/>
            <person name="Sturgill D."/>
            <person name="Sutton G."/>
            <person name="Sutton G.G."/>
            <person name="Tao W."/>
            <person name="Teichmann S."/>
            <person name="Tobari Y.N."/>
            <person name="Tomimura Y."/>
            <person name="Tsolas J.M."/>
            <person name="Valente V.L."/>
            <person name="Venter E."/>
            <person name="Venter J.C."/>
            <person name="Vicario S."/>
            <person name="Vieira F.G."/>
            <person name="Vilella A.J."/>
            <person name="Villasante A."/>
            <person name="Walenz B."/>
            <person name="Wang J."/>
            <person name="Wasserman M."/>
            <person name="Watts T."/>
            <person name="Wilson D."/>
            <person name="Wilson R.K."/>
            <person name="Wing R.A."/>
            <person name="Wolfner M.F."/>
            <person name="Wong A."/>
            <person name="Wong G.K."/>
            <person name="Wu C.I."/>
            <person name="Wu G."/>
            <person name="Yamamoto D."/>
            <person name="Yang H.P."/>
            <person name="Yang S.P."/>
            <person name="Yorke J.A."/>
            <person name="Yoshida K."/>
            <person name="Zdobnov E."/>
            <person name="Zhang P."/>
            <person name="Zhang Y."/>
            <person name="Zimin A.V."/>
            <person name="Baldwin J."/>
            <person name="Abdouelleil A."/>
            <person name="Abdulkadir J."/>
            <person name="Abebe A."/>
            <person name="Abera B."/>
            <person name="Abreu J."/>
            <person name="Acer S.C."/>
            <person name="Aftuck L."/>
            <person name="Alexander A."/>
            <person name="An P."/>
            <person name="Anderson E."/>
            <person name="Anderson S."/>
            <person name="Arachi H."/>
            <person name="Azer M."/>
            <person name="Bachantsang P."/>
            <person name="Barry A."/>
            <person name="Bayul T."/>
            <person name="Berlin A."/>
            <person name="Bessette D."/>
            <person name="Bloom T."/>
            <person name="Blye J."/>
            <person name="Boguslavskiy L."/>
            <person name="Bonnet C."/>
            <person name="Boukhgalter B."/>
            <person name="Bourzgui I."/>
            <person name="Brown A."/>
            <person name="Cahill P."/>
            <person name="Channer S."/>
            <person name="Cheshatsang Y."/>
            <person name="Chuda L."/>
            <person name="Citroen M."/>
            <person name="Collymore A."/>
            <person name="Cooke P."/>
            <person name="Costello M."/>
            <person name="D'Aco K."/>
            <person name="Daza R."/>
            <person name="De Haan G."/>
            <person name="DeGray S."/>
            <person name="DeMaso C."/>
            <person name="Dhargay N."/>
            <person name="Dooley K."/>
            <person name="Dooley E."/>
            <person name="Doricent M."/>
            <person name="Dorje P."/>
            <person name="Dorjee K."/>
            <person name="Dupes A."/>
            <person name="Elong R."/>
            <person name="Falk J."/>
            <person name="Farina A."/>
            <person name="Faro S."/>
            <person name="Ferguson D."/>
            <person name="Fisher S."/>
            <person name="Foley C.D."/>
            <person name="Franke A."/>
            <person name="Friedrich D."/>
            <person name="Gadbois L."/>
            <person name="Gearin G."/>
            <person name="Gearin C.R."/>
            <person name="Giannoukos G."/>
            <person name="Goode T."/>
            <person name="Graham J."/>
            <person name="Grandbois E."/>
            <person name="Grewal S."/>
            <person name="Gyaltsen K."/>
            <person name="Hafez N."/>
            <person name="Hagos B."/>
            <person name="Hall J."/>
            <person name="Henson C."/>
            <person name="Hollinger A."/>
            <person name="Honan T."/>
            <person name="Huard M.D."/>
            <person name="Hughes L."/>
            <person name="Hurhula B."/>
            <person name="Husby M.E."/>
            <person name="Kamat A."/>
            <person name="Kanga B."/>
            <person name="Kashin S."/>
            <person name="Khazanovich D."/>
            <person name="Kisner P."/>
            <person name="Lance K."/>
            <person name="Lara M."/>
            <person name="Lee W."/>
            <person name="Lennon N."/>
            <person name="Letendre F."/>
            <person name="LeVine R."/>
            <person name="Lipovsky A."/>
            <person name="Liu X."/>
            <person name="Liu J."/>
            <person name="Liu S."/>
            <person name="Lokyitsang T."/>
            <person name="Lokyitsang Y."/>
            <person name="Lubonja R."/>
            <person name="Lui A."/>
            <person name="MacDonald P."/>
            <person name="Magnisalis V."/>
            <person name="Maru K."/>
            <person name="Matthews C."/>
            <person name="McCusker W."/>
            <person name="McDonough S."/>
            <person name="Mehta T."/>
            <person name="Meldrim J."/>
            <person name="Meneus L."/>
            <person name="Mihai O."/>
            <person name="Mihalev A."/>
            <person name="Mihova T."/>
            <person name="Mittelman R."/>
            <person name="Mlenga V."/>
            <person name="Montmayeur A."/>
            <person name="Mulrain L."/>
            <person name="Navidi A."/>
            <person name="Naylor J."/>
            <person name="Negash T."/>
            <person name="Nguyen T."/>
            <person name="Nguyen N."/>
            <person name="Nicol R."/>
            <person name="Norbu C."/>
            <person name="Norbu N."/>
            <person name="Novod N."/>
            <person name="O'Neill B."/>
            <person name="Osman S."/>
            <person name="Markiewicz E."/>
            <person name="Oyono O.L."/>
            <person name="Patti C."/>
            <person name="Phunkhang P."/>
            <person name="Pierre F."/>
            <person name="Priest M."/>
            <person name="Raghuraman S."/>
            <person name="Rege F."/>
            <person name="Reyes R."/>
            <person name="Rise C."/>
            <person name="Rogov P."/>
            <person name="Ross K."/>
            <person name="Ryan E."/>
            <person name="Settipalli S."/>
            <person name="Shea T."/>
            <person name="Sherpa N."/>
            <person name="Shi L."/>
            <person name="Shih D."/>
            <person name="Sparrow T."/>
            <person name="Spaulding J."/>
            <person name="Stalker J."/>
            <person name="Stange-Thomann N."/>
            <person name="Stavropoulos S."/>
            <person name="Stone C."/>
            <person name="Strader C."/>
            <person name="Tesfaye S."/>
            <person name="Thomson T."/>
            <person name="Thoulutsang Y."/>
            <person name="Thoulutsang D."/>
            <person name="Topham K."/>
            <person name="Topping I."/>
            <person name="Tsamla T."/>
            <person name="Vassiliev H."/>
            <person name="Vo A."/>
            <person name="Wangchuk T."/>
            <person name="Wangdi T."/>
            <person name="Weiand M."/>
            <person name="Wilkinson J."/>
            <person name="Wilson A."/>
            <person name="Yadav S."/>
            <person name="Young G."/>
            <person name="Yu Q."/>
            <person name="Zembek L."/>
            <person name="Zhong D."/>
            <person name="Zimmer A."/>
            <person name="Zwirko Z."/>
            <person name="Jaffe D.B."/>
            <person name="Alvarez P."/>
            <person name="Brockman W."/>
            <person name="Butler J."/>
            <person name="Chin C."/>
            <person name="Gnerre S."/>
            <person name="Grabherr M."/>
            <person name="Kleber M."/>
            <person name="Mauceli E."/>
            <person name="MacCallum I."/>
        </authorList>
    </citation>
    <scope>NUCLEOTIDE SEQUENCE [LARGE SCALE GENOMIC DNA]</scope>
    <source>
        <strain evidence="24">Tucson 14024-0371.13</strain>
    </source>
</reference>
<keyword evidence="10 16" id="KW-0862">Zinc</keyword>
<evidence type="ECO:0000256" key="19">
    <source>
        <dbReference type="SAM" id="SignalP"/>
    </source>
</evidence>
<evidence type="ECO:0000256" key="12">
    <source>
        <dbReference type="ARBA" id="ARBA00023136"/>
    </source>
</evidence>
<keyword evidence="4" id="KW-1003">Cell membrane</keyword>
<dbReference type="InterPro" id="IPR024571">
    <property type="entry name" value="ERAP1-like_C_dom"/>
</dbReference>
<dbReference type="InterPro" id="IPR014782">
    <property type="entry name" value="Peptidase_M1_dom"/>
</dbReference>
<dbReference type="InterPro" id="IPR034016">
    <property type="entry name" value="M1_APN-typ"/>
</dbReference>
<keyword evidence="8 19" id="KW-0732">Signal</keyword>
<dbReference type="InterPro" id="IPR042097">
    <property type="entry name" value="Aminopeptidase_N-like_N_sf"/>
</dbReference>
<dbReference type="GO" id="GO:0005737">
    <property type="term" value="C:cytoplasm"/>
    <property type="evidence" value="ECO:0007669"/>
    <property type="project" value="TreeGrafter"/>
</dbReference>
<dbReference type="PhylomeDB" id="B3LVH0"/>
<dbReference type="GO" id="GO:0042277">
    <property type="term" value="F:peptide binding"/>
    <property type="evidence" value="ECO:0007669"/>
    <property type="project" value="TreeGrafter"/>
</dbReference>
<dbReference type="STRING" id="7217.B3LVH0"/>
<dbReference type="EC" id="3.4.11.-" evidence="18"/>
<dbReference type="FunCoup" id="B3LVH0">
    <property type="interactions" value="21"/>
</dbReference>
<dbReference type="Proteomes" id="UP000007801">
    <property type="component" value="Unassembled WGS sequence"/>
</dbReference>
<protein>
    <recommendedName>
        <fullName evidence="18">Aminopeptidase</fullName>
        <ecNumber evidence="18">3.4.11.-</ecNumber>
    </recommendedName>
</protein>
<dbReference type="GO" id="GO:0043171">
    <property type="term" value="P:peptide catabolic process"/>
    <property type="evidence" value="ECO:0007669"/>
    <property type="project" value="TreeGrafter"/>
</dbReference>
<evidence type="ECO:0000256" key="7">
    <source>
        <dbReference type="ARBA" id="ARBA00022723"/>
    </source>
</evidence>
<keyword evidence="7 16" id="KW-0479">Metal-binding</keyword>
<dbReference type="KEGG" id="dan:6500822"/>
<dbReference type="Gene3D" id="2.60.40.1910">
    <property type="match status" value="1"/>
</dbReference>
<evidence type="ECO:0000256" key="15">
    <source>
        <dbReference type="PIRSR" id="PIRSR634016-1"/>
    </source>
</evidence>
<keyword evidence="11 18" id="KW-0482">Metalloprotease</keyword>
<dbReference type="Gene3D" id="1.10.390.10">
    <property type="entry name" value="Neutral Protease Domain 2"/>
    <property type="match status" value="1"/>
</dbReference>
<dbReference type="Pfam" id="PF17900">
    <property type="entry name" value="Peptidase_M1_N"/>
    <property type="match status" value="1"/>
</dbReference>
<evidence type="ECO:0000256" key="5">
    <source>
        <dbReference type="ARBA" id="ARBA00022622"/>
    </source>
</evidence>
<dbReference type="MEROPS" id="M01.A05"/>
<evidence type="ECO:0000256" key="6">
    <source>
        <dbReference type="ARBA" id="ARBA00022670"/>
    </source>
</evidence>
<dbReference type="GO" id="GO:0008270">
    <property type="term" value="F:zinc ion binding"/>
    <property type="evidence" value="ECO:0007669"/>
    <property type="project" value="UniProtKB-UniRule"/>
</dbReference>
<keyword evidence="24" id="KW-1185">Reference proteome</keyword>
<dbReference type="Pfam" id="PF11838">
    <property type="entry name" value="ERAP1_C"/>
    <property type="match status" value="1"/>
</dbReference>
<evidence type="ECO:0000256" key="13">
    <source>
        <dbReference type="ARBA" id="ARBA00023180"/>
    </source>
</evidence>
<gene>
    <name evidence="23" type="primary">Dana\GF18043</name>
    <name evidence="23" type="synonym">dana_GLEANR_19303</name>
    <name evidence="23" type="ORF">GF18043</name>
</gene>
<evidence type="ECO:0000256" key="9">
    <source>
        <dbReference type="ARBA" id="ARBA00022801"/>
    </source>
</evidence>